<gene>
    <name evidence="1" type="ORF">CLG85_002960</name>
</gene>
<keyword evidence="2" id="KW-1185">Reference proteome</keyword>
<protein>
    <recommendedName>
        <fullName evidence="3">Lipoprotein</fullName>
    </recommendedName>
</protein>
<dbReference type="EMBL" id="NTHN02000003">
    <property type="protein sequence ID" value="MCT4369357.1"/>
    <property type="molecule type" value="Genomic_DNA"/>
</dbReference>
<reference evidence="2" key="1">
    <citation type="submission" date="2023-07" db="EMBL/GenBank/DDBJ databases">
        <title>Yangia mangrovi SAOS 153D genome.</title>
        <authorList>
            <person name="Verma A."/>
            <person name="Pal Y."/>
            <person name="Sundharam S."/>
            <person name="Bisht B."/>
            <person name="Srinivasan K."/>
        </authorList>
    </citation>
    <scope>NUCLEOTIDE SEQUENCE [LARGE SCALE GENOMIC DNA]</scope>
    <source>
        <strain evidence="2">SAOS 153D</strain>
    </source>
</reference>
<evidence type="ECO:0000313" key="2">
    <source>
        <dbReference type="Proteomes" id="UP000217448"/>
    </source>
</evidence>
<comment type="caution">
    <text evidence="1">The sequence shown here is derived from an EMBL/GenBank/DDBJ whole genome shotgun (WGS) entry which is preliminary data.</text>
</comment>
<dbReference type="Proteomes" id="UP000217448">
    <property type="component" value="Unassembled WGS sequence"/>
</dbReference>
<evidence type="ECO:0008006" key="3">
    <source>
        <dbReference type="Google" id="ProtNLM"/>
    </source>
</evidence>
<dbReference type="PROSITE" id="PS51257">
    <property type="entry name" value="PROKAR_LIPOPROTEIN"/>
    <property type="match status" value="1"/>
</dbReference>
<dbReference type="RefSeq" id="WP_141244559.1">
    <property type="nucleotide sequence ID" value="NZ_NTHN02000003.1"/>
</dbReference>
<organism evidence="1 2">
    <name type="scientific">Alloyangia mangrovi</name>
    <dbReference type="NCBI Taxonomy" id="1779329"/>
    <lineage>
        <taxon>Bacteria</taxon>
        <taxon>Pseudomonadati</taxon>
        <taxon>Pseudomonadota</taxon>
        <taxon>Alphaproteobacteria</taxon>
        <taxon>Rhodobacterales</taxon>
        <taxon>Roseobacteraceae</taxon>
        <taxon>Alloyangia</taxon>
    </lineage>
</organism>
<proteinExistence type="predicted"/>
<accession>A0ABT2KIB2</accession>
<evidence type="ECO:0000313" key="1">
    <source>
        <dbReference type="EMBL" id="MCT4369357.1"/>
    </source>
</evidence>
<sequence length="157" mass="16653">MFKPVSALMISALLLGGCVGQDEGAPVSSGTGENNPLIPQRSAAASFFSSKEDAYKGTPVGMITELLLERRPGGYIVRVTGLADFPGPFDVRLEPVEGSEDTGTLAFRLLALQVRAPGATSEAARTVTVAKWMSDKELAPYRALRVEGLRNAQSVSR</sequence>
<name>A0ABT2KIB2_9RHOB</name>